<keyword evidence="1" id="KW-0812">Transmembrane</keyword>
<name>A0AAW5I046_9CORY</name>
<dbReference type="Pfam" id="PF13462">
    <property type="entry name" value="Thioredoxin_4"/>
    <property type="match status" value="1"/>
</dbReference>
<dbReference type="Gene3D" id="3.40.30.10">
    <property type="entry name" value="Glutaredoxin"/>
    <property type="match status" value="1"/>
</dbReference>
<evidence type="ECO:0000256" key="1">
    <source>
        <dbReference type="SAM" id="Phobius"/>
    </source>
</evidence>
<proteinExistence type="predicted"/>
<dbReference type="RefSeq" id="WP_252932178.1">
    <property type="nucleotide sequence ID" value="NZ_JAEUWV010000033.1"/>
</dbReference>
<dbReference type="SUPFAM" id="SSF52833">
    <property type="entry name" value="Thioredoxin-like"/>
    <property type="match status" value="1"/>
</dbReference>
<evidence type="ECO:0000313" key="3">
    <source>
        <dbReference type="EMBL" id="MCO6395481.1"/>
    </source>
</evidence>
<organism evidence="3 4">
    <name type="scientific">Corynebacterium lipophilum</name>
    <dbReference type="NCBI Taxonomy" id="2804918"/>
    <lineage>
        <taxon>Bacteria</taxon>
        <taxon>Bacillati</taxon>
        <taxon>Actinomycetota</taxon>
        <taxon>Actinomycetes</taxon>
        <taxon>Mycobacteriales</taxon>
        <taxon>Corynebacteriaceae</taxon>
        <taxon>Corynebacterium</taxon>
    </lineage>
</organism>
<dbReference type="CDD" id="cd02972">
    <property type="entry name" value="DsbA_family"/>
    <property type="match status" value="1"/>
</dbReference>
<evidence type="ECO:0000313" key="4">
    <source>
        <dbReference type="Proteomes" id="UP001205920"/>
    </source>
</evidence>
<dbReference type="AlphaFoldDB" id="A0AAW5I046"/>
<keyword evidence="1" id="KW-0472">Membrane</keyword>
<reference evidence="3 4" key="1">
    <citation type="submission" date="2021-01" db="EMBL/GenBank/DDBJ databases">
        <title>Identification and Characterization of Corynebacterium sp.</title>
        <authorList>
            <person name="Luo Q."/>
            <person name="Qu P."/>
            <person name="Chen Q."/>
        </authorList>
    </citation>
    <scope>NUCLEOTIDE SEQUENCE [LARGE SCALE GENOMIC DNA]</scope>
    <source>
        <strain evidence="3 4">MC-18</strain>
    </source>
</reference>
<accession>A0AAW5I046</accession>
<protein>
    <submittedName>
        <fullName evidence="3">Thioredoxin domain-containing protein</fullName>
    </submittedName>
</protein>
<feature type="domain" description="Thioredoxin-like fold" evidence="2">
    <location>
        <begin position="77"/>
        <end position="232"/>
    </location>
</feature>
<dbReference type="Proteomes" id="UP001205920">
    <property type="component" value="Unassembled WGS sequence"/>
</dbReference>
<feature type="transmembrane region" description="Helical" evidence="1">
    <location>
        <begin position="16"/>
        <end position="37"/>
    </location>
</feature>
<keyword evidence="1" id="KW-1133">Transmembrane helix</keyword>
<dbReference type="EMBL" id="JAEUWV010000033">
    <property type="protein sequence ID" value="MCO6395481.1"/>
    <property type="molecule type" value="Genomic_DNA"/>
</dbReference>
<evidence type="ECO:0000259" key="2">
    <source>
        <dbReference type="Pfam" id="PF13462"/>
    </source>
</evidence>
<gene>
    <name evidence="3" type="ORF">JMN37_10975</name>
</gene>
<sequence length="242" mass="26571">MTTRKVKNPNEKNGAGFIWAIVAVIAIAALVIGLIFVNGKKGREAAMAENMIDTSGITVSWNEDDHFIRLAAEGVDDAPMAELYEDFSCPHCADLAVATDEQMFEKLREGKIEVELRPMVTLDGLTNGHSTMGLAAELALVANNEPAAMMNLRDHLMVNQRDVYSKVTDDDLADLARDYGASDKAVQDIRDKTYYDAARAMSNGNMKLQEERAGEAWTPRVMVDGKDVEGEIDNWVDTVANS</sequence>
<dbReference type="InterPro" id="IPR012336">
    <property type="entry name" value="Thioredoxin-like_fold"/>
</dbReference>
<keyword evidence="4" id="KW-1185">Reference proteome</keyword>
<dbReference type="InterPro" id="IPR036249">
    <property type="entry name" value="Thioredoxin-like_sf"/>
</dbReference>
<comment type="caution">
    <text evidence="3">The sequence shown here is derived from an EMBL/GenBank/DDBJ whole genome shotgun (WGS) entry which is preliminary data.</text>
</comment>